<accession>A0A840Z380</accession>
<dbReference type="NCBIfam" id="TIGR01643">
    <property type="entry name" value="YD_repeat_2x"/>
    <property type="match status" value="1"/>
</dbReference>
<dbReference type="EMBL" id="JACIJI010000010">
    <property type="protein sequence ID" value="MBB5720214.1"/>
    <property type="molecule type" value="Genomic_DNA"/>
</dbReference>
<evidence type="ECO:0000313" key="3">
    <source>
        <dbReference type="EMBL" id="MBB5720214.1"/>
    </source>
</evidence>
<protein>
    <submittedName>
        <fullName evidence="3">Putative membrane protein</fullName>
    </submittedName>
</protein>
<dbReference type="RefSeq" id="WP_184005913.1">
    <property type="nucleotide sequence ID" value="NZ_BAABIF010000027.1"/>
</dbReference>
<feature type="chain" id="PRO_5032674369" evidence="2">
    <location>
        <begin position="18"/>
        <end position="109"/>
    </location>
</feature>
<proteinExistence type="predicted"/>
<evidence type="ECO:0000256" key="1">
    <source>
        <dbReference type="SAM" id="MobiDB-lite"/>
    </source>
</evidence>
<keyword evidence="4" id="KW-1185">Reference proteome</keyword>
<evidence type="ECO:0000313" key="4">
    <source>
        <dbReference type="Proteomes" id="UP000554342"/>
    </source>
</evidence>
<dbReference type="AlphaFoldDB" id="A0A840Z380"/>
<reference evidence="3 4" key="1">
    <citation type="submission" date="2020-08" db="EMBL/GenBank/DDBJ databases">
        <title>Genomic Encyclopedia of Type Strains, Phase IV (KMG-IV): sequencing the most valuable type-strain genomes for metagenomic binning, comparative biology and taxonomic classification.</title>
        <authorList>
            <person name="Goeker M."/>
        </authorList>
    </citation>
    <scope>NUCLEOTIDE SEQUENCE [LARGE SCALE GENOMIC DNA]</scope>
    <source>
        <strain evidence="3 4">DSM 27203</strain>
    </source>
</reference>
<feature type="compositionally biased region" description="Basic and acidic residues" evidence="1">
    <location>
        <begin position="47"/>
        <end position="57"/>
    </location>
</feature>
<evidence type="ECO:0000256" key="2">
    <source>
        <dbReference type="SAM" id="SignalP"/>
    </source>
</evidence>
<feature type="compositionally biased region" description="Gly residues" evidence="1">
    <location>
        <begin position="68"/>
        <end position="96"/>
    </location>
</feature>
<comment type="caution">
    <text evidence="3">The sequence shown here is derived from an EMBL/GenBank/DDBJ whole genome shotgun (WGS) entry which is preliminary data.</text>
</comment>
<name>A0A840Z380_9SPHN</name>
<feature type="region of interest" description="Disordered" evidence="1">
    <location>
        <begin position="44"/>
        <end position="109"/>
    </location>
</feature>
<dbReference type="InterPro" id="IPR006530">
    <property type="entry name" value="YD"/>
</dbReference>
<keyword evidence="2" id="KW-0732">Signal</keyword>
<dbReference type="Gene3D" id="2.180.10.10">
    <property type="entry name" value="RHS repeat-associated core"/>
    <property type="match status" value="1"/>
</dbReference>
<feature type="signal peptide" evidence="2">
    <location>
        <begin position="1"/>
        <end position="17"/>
    </location>
</feature>
<dbReference type="Proteomes" id="UP000554342">
    <property type="component" value="Unassembled WGS sequence"/>
</dbReference>
<organism evidence="3 4">
    <name type="scientific">Stakelama sediminis</name>
    <dbReference type="NCBI Taxonomy" id="463200"/>
    <lineage>
        <taxon>Bacteria</taxon>
        <taxon>Pseudomonadati</taxon>
        <taxon>Pseudomonadota</taxon>
        <taxon>Alphaproteobacteria</taxon>
        <taxon>Sphingomonadales</taxon>
        <taxon>Sphingomonadaceae</taxon>
        <taxon>Stakelama</taxon>
    </lineage>
</organism>
<sequence length="109" mass="10698">MASALAIALANVSSAFAAETVTYTYDAQGRLVVVEHSGAVNNNVKTEYSHDKADNRTNVKITGVSSTSGGGSGSGGGSLPPGGGPGLDPGTPGTGGNCTQTELGMVCPR</sequence>
<gene>
    <name evidence="3" type="ORF">FHR23_003177</name>
</gene>